<evidence type="ECO:0000313" key="2">
    <source>
        <dbReference type="Proteomes" id="UP001177260"/>
    </source>
</evidence>
<evidence type="ECO:0000313" key="1">
    <source>
        <dbReference type="EMBL" id="KAK1143109.1"/>
    </source>
</evidence>
<reference evidence="1 2" key="1">
    <citation type="journal article" date="2023" name="ACS Omega">
        <title>Identification of the Neoaspergillic Acid Biosynthesis Gene Cluster by Establishing an In Vitro CRISPR-Ribonucleoprotein Genetic System in Aspergillus melleus.</title>
        <authorList>
            <person name="Yuan B."/>
            <person name="Grau M.F."/>
            <person name="Murata R.M."/>
            <person name="Torok T."/>
            <person name="Venkateswaran K."/>
            <person name="Stajich J.E."/>
            <person name="Wang C.C.C."/>
        </authorList>
    </citation>
    <scope>NUCLEOTIDE SEQUENCE [LARGE SCALE GENOMIC DNA]</scope>
    <source>
        <strain evidence="1 2">IMV 1140</strain>
    </source>
</reference>
<keyword evidence="2" id="KW-1185">Reference proteome</keyword>
<name>A0ACC3AZ52_9EURO</name>
<comment type="caution">
    <text evidence="1">The sequence shown here is derived from an EMBL/GenBank/DDBJ whole genome shotgun (WGS) entry which is preliminary data.</text>
</comment>
<proteinExistence type="predicted"/>
<gene>
    <name evidence="1" type="primary">rpl36</name>
    <name evidence="1" type="ORF">N8T08_006993</name>
</gene>
<dbReference type="Proteomes" id="UP001177260">
    <property type="component" value="Unassembled WGS sequence"/>
</dbReference>
<keyword evidence="1" id="KW-0689">Ribosomal protein</keyword>
<organism evidence="1 2">
    <name type="scientific">Aspergillus melleus</name>
    <dbReference type="NCBI Taxonomy" id="138277"/>
    <lineage>
        <taxon>Eukaryota</taxon>
        <taxon>Fungi</taxon>
        <taxon>Dikarya</taxon>
        <taxon>Ascomycota</taxon>
        <taxon>Pezizomycotina</taxon>
        <taxon>Eurotiomycetes</taxon>
        <taxon>Eurotiomycetidae</taxon>
        <taxon>Eurotiales</taxon>
        <taxon>Aspergillaceae</taxon>
        <taxon>Aspergillus</taxon>
        <taxon>Aspergillus subgen. Circumdati</taxon>
    </lineage>
</organism>
<dbReference type="EMBL" id="JAOPJF010000043">
    <property type="protein sequence ID" value="KAK1143109.1"/>
    <property type="molecule type" value="Genomic_DNA"/>
</dbReference>
<keyword evidence="1" id="KW-0687">Ribonucleoprotein</keyword>
<sequence>MYLPAGVWSNNRKSRPEGCLPMLPRFLRAAAKISSRLITGCLPIFSTFFQHVGRRTATWFSHRRRDDSPGDDATKKTDSPLHQRSATELVPCTDLQLGDLTHPHSGCQLQVYQGGSYATAKANVGEKVVGEEETRPGDMGITKTVEVDVESAPNGPPSVKIMYKLATHERSSQPKSGKLHRDIRPHRRPSTRQTPSATTVVANPVTTVEMAQERSGIVVGLNKGHKTTPFQTPKNRISRTKGQSSRRTAFVREIAREVVGLAPYERRIIELLRNTQDKRARKLAKKRLGTFSRGKAKVEDMQRVIAEARRTGAH</sequence>
<accession>A0ACC3AZ52</accession>
<protein>
    <submittedName>
        <fullName evidence="1">Ribosomal protein L36</fullName>
    </submittedName>
</protein>